<dbReference type="OrthoDB" id="1898716at2759"/>
<accession>A0A835I7Y8</accession>
<evidence type="ECO:0000313" key="8">
    <source>
        <dbReference type="Proteomes" id="UP000631114"/>
    </source>
</evidence>
<keyword evidence="3" id="KW-0238">DNA-binding</keyword>
<keyword evidence="2" id="KW-0805">Transcription regulation</keyword>
<sequence length="243" mass="27554">MGKNKIEIERIQNTKRRQVTFCKRRQGLFKKAESLCKLCNAEIVVLAFSEHGKSYEFASPSVQTVVDRYLKSSDVSTKNSLLVYDHHHNANAGTKKEEGNKKGEFWWENVDLSEFDTLDKLQQLDVDLKCLREKVSSRLASEVGMNSVVDHVAEESKEEEAWWGSLENILDNNDVVEDGSSLFSDDFAALGNDDVFSNNGNVGDIDLEGKREQEYYYMDEEIAALFNSLPHPSYSTLLHICVG</sequence>
<dbReference type="PRINTS" id="PR00404">
    <property type="entry name" value="MADSDOMAIN"/>
</dbReference>
<dbReference type="AlphaFoldDB" id="A0A835I7Y8"/>
<dbReference type="PROSITE" id="PS50066">
    <property type="entry name" value="MADS_BOX_2"/>
    <property type="match status" value="1"/>
</dbReference>
<reference evidence="7 8" key="1">
    <citation type="submission" date="2020-10" db="EMBL/GenBank/DDBJ databases">
        <title>The Coptis chinensis genome and diversification of protoberbering-type alkaloids.</title>
        <authorList>
            <person name="Wang B."/>
            <person name="Shu S."/>
            <person name="Song C."/>
            <person name="Liu Y."/>
        </authorList>
    </citation>
    <scope>NUCLEOTIDE SEQUENCE [LARGE SCALE GENOMIC DNA]</scope>
    <source>
        <strain evidence="7">HL-2020</strain>
        <tissue evidence="7">Leaf</tissue>
    </source>
</reference>
<organism evidence="7 8">
    <name type="scientific">Coptis chinensis</name>
    <dbReference type="NCBI Taxonomy" id="261450"/>
    <lineage>
        <taxon>Eukaryota</taxon>
        <taxon>Viridiplantae</taxon>
        <taxon>Streptophyta</taxon>
        <taxon>Embryophyta</taxon>
        <taxon>Tracheophyta</taxon>
        <taxon>Spermatophyta</taxon>
        <taxon>Magnoliopsida</taxon>
        <taxon>Ranunculales</taxon>
        <taxon>Ranunculaceae</taxon>
        <taxon>Coptidoideae</taxon>
        <taxon>Coptis</taxon>
    </lineage>
</organism>
<evidence type="ECO:0000259" key="6">
    <source>
        <dbReference type="PROSITE" id="PS50066"/>
    </source>
</evidence>
<name>A0A835I7Y8_9MAGN</name>
<dbReference type="Pfam" id="PF00319">
    <property type="entry name" value="SRF-TF"/>
    <property type="match status" value="1"/>
</dbReference>
<comment type="subcellular location">
    <subcellularLocation>
        <location evidence="1">Nucleus</location>
    </subcellularLocation>
</comment>
<protein>
    <recommendedName>
        <fullName evidence="6">MADS-box domain-containing protein</fullName>
    </recommendedName>
</protein>
<dbReference type="PANTHER" id="PTHR11945:SF629">
    <property type="entry name" value="OS02G0164450 PROTEIN"/>
    <property type="match status" value="1"/>
</dbReference>
<feature type="domain" description="MADS-box" evidence="6">
    <location>
        <begin position="1"/>
        <end position="61"/>
    </location>
</feature>
<dbReference type="InterPro" id="IPR036879">
    <property type="entry name" value="TF_MADSbox_sf"/>
</dbReference>
<keyword evidence="4" id="KW-0804">Transcription</keyword>
<keyword evidence="8" id="KW-1185">Reference proteome</keyword>
<dbReference type="InterPro" id="IPR002100">
    <property type="entry name" value="TF_MADSbox"/>
</dbReference>
<dbReference type="CDD" id="cd00265">
    <property type="entry name" value="MADS_MEF2_like"/>
    <property type="match status" value="1"/>
</dbReference>
<keyword evidence="5" id="KW-0539">Nucleus</keyword>
<evidence type="ECO:0000256" key="2">
    <source>
        <dbReference type="ARBA" id="ARBA00023015"/>
    </source>
</evidence>
<dbReference type="GO" id="GO:0046983">
    <property type="term" value="F:protein dimerization activity"/>
    <property type="evidence" value="ECO:0007669"/>
    <property type="project" value="InterPro"/>
</dbReference>
<evidence type="ECO:0000256" key="5">
    <source>
        <dbReference type="ARBA" id="ARBA00023242"/>
    </source>
</evidence>
<dbReference type="PANTHER" id="PTHR11945">
    <property type="entry name" value="MADS BOX PROTEIN"/>
    <property type="match status" value="1"/>
</dbReference>
<dbReference type="EMBL" id="JADFTS010000003">
    <property type="protein sequence ID" value="KAF9614105.1"/>
    <property type="molecule type" value="Genomic_DNA"/>
</dbReference>
<proteinExistence type="predicted"/>
<dbReference type="Gene3D" id="3.40.1810.10">
    <property type="entry name" value="Transcription factor, MADS-box"/>
    <property type="match status" value="1"/>
</dbReference>
<dbReference type="InterPro" id="IPR033896">
    <property type="entry name" value="MEF2-like_N"/>
</dbReference>
<dbReference type="Proteomes" id="UP000631114">
    <property type="component" value="Unassembled WGS sequence"/>
</dbReference>
<dbReference type="GO" id="GO:0000978">
    <property type="term" value="F:RNA polymerase II cis-regulatory region sequence-specific DNA binding"/>
    <property type="evidence" value="ECO:0007669"/>
    <property type="project" value="TreeGrafter"/>
</dbReference>
<evidence type="ECO:0000256" key="3">
    <source>
        <dbReference type="ARBA" id="ARBA00023125"/>
    </source>
</evidence>
<evidence type="ECO:0000256" key="1">
    <source>
        <dbReference type="ARBA" id="ARBA00004123"/>
    </source>
</evidence>
<evidence type="ECO:0000256" key="4">
    <source>
        <dbReference type="ARBA" id="ARBA00023163"/>
    </source>
</evidence>
<evidence type="ECO:0000313" key="7">
    <source>
        <dbReference type="EMBL" id="KAF9614105.1"/>
    </source>
</evidence>
<dbReference type="SUPFAM" id="SSF55455">
    <property type="entry name" value="SRF-like"/>
    <property type="match status" value="1"/>
</dbReference>
<gene>
    <name evidence="7" type="ORF">IFM89_015367</name>
</gene>
<dbReference type="GO" id="GO:0045944">
    <property type="term" value="P:positive regulation of transcription by RNA polymerase II"/>
    <property type="evidence" value="ECO:0007669"/>
    <property type="project" value="InterPro"/>
</dbReference>
<dbReference type="SMART" id="SM00432">
    <property type="entry name" value="MADS"/>
    <property type="match status" value="1"/>
</dbReference>
<dbReference type="GO" id="GO:0005634">
    <property type="term" value="C:nucleus"/>
    <property type="evidence" value="ECO:0007669"/>
    <property type="project" value="UniProtKB-SubCell"/>
</dbReference>
<comment type="caution">
    <text evidence="7">The sequence shown here is derived from an EMBL/GenBank/DDBJ whole genome shotgun (WGS) entry which is preliminary data.</text>
</comment>
<dbReference type="GO" id="GO:0000981">
    <property type="term" value="F:DNA-binding transcription factor activity, RNA polymerase II-specific"/>
    <property type="evidence" value="ECO:0007669"/>
    <property type="project" value="TreeGrafter"/>
</dbReference>